<feature type="region of interest" description="Disordered" evidence="7">
    <location>
        <begin position="2138"/>
        <end position="2166"/>
    </location>
</feature>
<organism evidence="10 11">
    <name type="scientific">Fusarium duplospermum</name>
    <dbReference type="NCBI Taxonomy" id="1325734"/>
    <lineage>
        <taxon>Eukaryota</taxon>
        <taxon>Fungi</taxon>
        <taxon>Dikarya</taxon>
        <taxon>Ascomycota</taxon>
        <taxon>Pezizomycotina</taxon>
        <taxon>Sordariomycetes</taxon>
        <taxon>Hypocreomycetidae</taxon>
        <taxon>Hypocreales</taxon>
        <taxon>Nectriaceae</taxon>
        <taxon>Fusarium</taxon>
        <taxon>Fusarium solani species complex</taxon>
    </lineage>
</organism>
<accession>A0A428NLS7</accession>
<dbReference type="Proteomes" id="UP000288168">
    <property type="component" value="Unassembled WGS sequence"/>
</dbReference>
<feature type="domain" description="DUF3645" evidence="9">
    <location>
        <begin position="1668"/>
        <end position="1703"/>
    </location>
</feature>
<dbReference type="OrthoDB" id="3182339at2759"/>
<evidence type="ECO:0000256" key="5">
    <source>
        <dbReference type="ARBA" id="ARBA00022801"/>
    </source>
</evidence>
<proteinExistence type="predicted"/>
<dbReference type="GO" id="GO:0006508">
    <property type="term" value="P:proteolysis"/>
    <property type="evidence" value="ECO:0007669"/>
    <property type="project" value="UniProtKB-KW"/>
</dbReference>
<evidence type="ECO:0000313" key="11">
    <source>
        <dbReference type="Proteomes" id="UP000288168"/>
    </source>
</evidence>
<evidence type="ECO:0000259" key="8">
    <source>
        <dbReference type="Pfam" id="PF12340"/>
    </source>
</evidence>
<dbReference type="InterPro" id="IPR051346">
    <property type="entry name" value="OTU_Deubiquitinase"/>
</dbReference>
<dbReference type="Pfam" id="PF12340">
    <property type="entry name" value="DUF3638"/>
    <property type="match status" value="1"/>
</dbReference>
<dbReference type="InterPro" id="IPR022099">
    <property type="entry name" value="DUF3638"/>
</dbReference>
<evidence type="ECO:0000259" key="9">
    <source>
        <dbReference type="Pfam" id="PF12359"/>
    </source>
</evidence>
<keyword evidence="3" id="KW-0645">Protease</keyword>
<dbReference type="Pfam" id="PF12359">
    <property type="entry name" value="DUF3645"/>
    <property type="match status" value="1"/>
</dbReference>
<dbReference type="PANTHER" id="PTHR13367">
    <property type="entry name" value="UBIQUITIN THIOESTERASE"/>
    <property type="match status" value="1"/>
</dbReference>
<comment type="caution">
    <text evidence="10">The sequence shown here is derived from an EMBL/GenBank/DDBJ whole genome shotgun (WGS) entry which is preliminary data.</text>
</comment>
<keyword evidence="4" id="KW-0833">Ubl conjugation pathway</keyword>
<keyword evidence="11" id="KW-1185">Reference proteome</keyword>
<dbReference type="STRING" id="1325734.A0A428NLS7"/>
<evidence type="ECO:0000256" key="1">
    <source>
        <dbReference type="ARBA" id="ARBA00000707"/>
    </source>
</evidence>
<evidence type="ECO:0000256" key="4">
    <source>
        <dbReference type="ARBA" id="ARBA00022786"/>
    </source>
</evidence>
<dbReference type="EC" id="3.4.19.12" evidence="2"/>
<comment type="catalytic activity">
    <reaction evidence="1">
        <text>Thiol-dependent hydrolysis of ester, thioester, amide, peptide and isopeptide bonds formed by the C-terminal Gly of ubiquitin (a 76-residue protein attached to proteins as an intracellular targeting signal).</text>
        <dbReference type="EC" id="3.4.19.12"/>
    </reaction>
</comment>
<dbReference type="InterPro" id="IPR022105">
    <property type="entry name" value="DUF3645"/>
</dbReference>
<name>A0A428NLS7_9HYPO</name>
<evidence type="ECO:0000256" key="6">
    <source>
        <dbReference type="ARBA" id="ARBA00022807"/>
    </source>
</evidence>
<keyword evidence="5" id="KW-0378">Hydrolase</keyword>
<reference evidence="10 11" key="1">
    <citation type="submission" date="2017-06" db="EMBL/GenBank/DDBJ databases">
        <title>Comparative genomic analysis of Ambrosia Fusariam Clade fungi.</title>
        <authorList>
            <person name="Stajich J.E."/>
            <person name="Carrillo J."/>
            <person name="Kijimoto T."/>
            <person name="Eskalen A."/>
            <person name="O'Donnell K."/>
            <person name="Kasson M."/>
        </authorList>
    </citation>
    <scope>NUCLEOTIDE SEQUENCE [LARGE SCALE GENOMIC DNA]</scope>
    <source>
        <strain evidence="10 11">NRRL62584</strain>
    </source>
</reference>
<evidence type="ECO:0000256" key="7">
    <source>
        <dbReference type="SAM" id="MobiDB-lite"/>
    </source>
</evidence>
<gene>
    <name evidence="10" type="ORF">CEP54_015726</name>
</gene>
<evidence type="ECO:0000256" key="3">
    <source>
        <dbReference type="ARBA" id="ARBA00022670"/>
    </source>
</evidence>
<protein>
    <recommendedName>
        <fullName evidence="2">ubiquitinyl hydrolase 1</fullName>
        <ecNumber evidence="2">3.4.19.12</ecNumber>
    </recommendedName>
</protein>
<dbReference type="EMBL" id="NKCI01000401">
    <property type="protein sequence ID" value="RSL41729.1"/>
    <property type="molecule type" value="Genomic_DNA"/>
</dbReference>
<feature type="compositionally biased region" description="Acidic residues" evidence="7">
    <location>
        <begin position="2139"/>
        <end position="2153"/>
    </location>
</feature>
<keyword evidence="6" id="KW-0788">Thiol protease</keyword>
<sequence>MHEWPLPQDDFEAQSTVFELSVPAVFSEWRDSTLYVINDVLLSEQSETPRPQSSHSLRDYPPLHEFFRTGRGYRVHLLSETKPNIITHRRTFTLMDLEAGSLRNSCQQRGRAHKLRRFLMRTWCKPEGETPNEVMASQSDCPEYMSLSEYKALAELPYGYNIQWKSILNQLSMPKIDFNKMETAIFLLQMSLQAGPRSSVATRCTHTRLSEHEFGWKILENLVKGVSRIRENWESYTALCSLTFLASRLLSQVPSDLVGPFMDLIDQCRAVAYRWLAIVLERAQAATDETQRTDLLGAVLSIALACVDSFNVDDCFLAKVLADSEQASILLECSVIIHNNAPVQILADDPLQSALFDRWRHTMHRARGVLVEQSALGNSCFNIAVKRCWPAFAPSCPWVLADKTCYWLQTITREGLQVHLDILTGELLVNGSPLARLPRGYERHDNYKRLFGGLVLKVMPSNLPGMRFCTAQLFQGNTIHFGMHDQDLLVRLEADGSSVDLIPPRTLRGLLPHSFVDEYAHWYHANTGIVEFRPLKDPWARNSSNWFLSRSGEVWMLRQGASTCLLAPCSEMAHCLAAVLSPLEDSLYLHMLYDQFVGSVEVHAPRLQLDFFLKAGESTVRSRQFRGMHIDPDQSVGTLVGFTSKLILRGDSGLPVRMLIVPEGRVHFQRVGGHATAAVAYGTARRVQNYRIDGLLRRLVANTKLESRLFLAYVHALTSFCLPDPFLGRTGTEEAIRLLGSASVRAPGPLSTTEHDRLQSIASLSPVRAFYPKHERVMQQVSWSSDLSFLAQDDRFYTITKGIIDRSAEVGFLYPDTDRPGELNQNTIELVERAVLRKARQCVSGYGAEDFSVQHDVIYQSRDNGSSDRAARAAEMAVRAYSGHATLLEPVSAGLSNHLYTLLSHEAIVSPRTVPSKDDLLYDSKWLRSPETFLSTYWCQLHQAFQSNPPWLNRFELMVWIATVAYSSKYDQQATQALLSIALSSSVSAVPLPSQSSIADSAAISFDRTPAVRLVPRPHEQGHQIVNRCRQEYTKKKNNAVKLFKSELSLQWPCEHPHAPSDRDIASYIDIPKAMRSVVGEWRNWYDNRVFREYLVNLIERIEEVPAAGGMANGSLTQPTILPISQSLGFISTDDLFCHSQAPTTPTRSSLISDLLEGRSTSSVEITKFIPLLDFPNDKAELGFERRYLGELRQSLASLKNHMSWELAQDHASALPMVFQEHLTQCETNVRSIYEALLAAVNQIQQSVPAAIQQAVQNTRYRPRVCPMFFLEQLKTSRWSELSKTWQDAIAQYGLAITALQQAKRLVSFCKDEADLVRELENSGHEGWRVHEYPEWLLLECESEIMIRQVQQQIARQMMQPPDDGNTSLQLNMGEGKSSVIVPIVVIAQGDGSRLVRVIVAKPQSKQMHQMLVSKLAGMLDRPVYQLPFSRDIRLNESQAGAIHKLVTRCMREGGVLLVQPEHLLSFQLMELECHADQKSRVAERMVEIRQFFHGSSTDVVDEIDENLSVKFELVYTVGQQRPIDHSPDRWRVIQEVLGFVFRFCTEAEVEFPQSLDIAGQHPGRVPRVRILRRGVEATIFERVASFICETGMDGFPIARQPPAVRDAVFRYITQLDLPDVEVETVENSSFWHESTASHLLLLRGLFAAGVLAFAFVQKRWRVNYGLDPNRKTGTKLAVPFRAKDNPTPRSEFSHPDVVIVLTCLSYYYGGLDDEALFTIFNLLVRSDDADQEYQDWVKTTTMPDAFRHLQGVNLRDYTQCKLEIFPHIRFSKAAIDYFLSHMVFAKECKEFPYKLSASGWDLGKKKPNATTGFSGTNDSRYVLPLDMKQLDLPEQKHTNALVLNHLLRPENTIAVMSADMKGTALDSTCLLSMVAGMSSRIRVILDVGAQVVDRTNLEFCKEWLKCHDSDDHTRAVVFFDDFDNIMVLNRSGKVEELQGSPFADQLGQCLVFLDEAHTRGTDLRLPTNYRAAVTLGANLTKDRLVQACMRMRKLGKGQSVVFCIPRKIKQKIHRLTGRVQAGSFDLTVSDVLCWAISETCQSLRREVPLWLTQGIRFDHQRRLWDELDACGDHPSRFACAQSFKEDEALSLDRRYNPQQSHPNVSSLLDRVGSRSGAMMYELCQQFGLAELRTSSLQEEQERELSPETEQESQVERPPPAQPARHSLHADVGKFVQSGVFTGFTAAFQPAFATLHLTSAAKNFDVREFKNNVWVTRDFSKVVEESFGSDNYSDLFQRSVQWILTSKDEVLNGRLLVISPYEAQKLLPDIEKSQHVSLRLYSPWVNLGFESLDHLDLYTVPQTQNCSAIPRSLITPLNVFSGQLYLPAYHDYIHLCDFLGLAWKAADGTIGFGPDGWIPPTLQTNTCVNRSGLSESPVPFLKILFAKIRQECQSIRKSHMGKILEGVRLHVEDWAES</sequence>
<dbReference type="PANTHER" id="PTHR13367:SF34">
    <property type="match status" value="1"/>
</dbReference>
<dbReference type="GO" id="GO:0004843">
    <property type="term" value="F:cysteine-type deubiquitinase activity"/>
    <property type="evidence" value="ECO:0007669"/>
    <property type="project" value="UniProtKB-EC"/>
</dbReference>
<evidence type="ECO:0000256" key="2">
    <source>
        <dbReference type="ARBA" id="ARBA00012759"/>
    </source>
</evidence>
<feature type="domain" description="DUF3638" evidence="8">
    <location>
        <begin position="1325"/>
        <end position="1546"/>
    </location>
</feature>
<evidence type="ECO:0000313" key="10">
    <source>
        <dbReference type="EMBL" id="RSL41729.1"/>
    </source>
</evidence>